<feature type="compositionally biased region" description="Low complexity" evidence="1">
    <location>
        <begin position="27"/>
        <end position="41"/>
    </location>
</feature>
<dbReference type="OrthoDB" id="3405222at2"/>
<dbReference type="Proteomes" id="UP000248889">
    <property type="component" value="Unassembled WGS sequence"/>
</dbReference>
<accession>A0A2X0IJA0</accession>
<evidence type="ECO:0000313" key="2">
    <source>
        <dbReference type="EMBL" id="RAG83703.1"/>
    </source>
</evidence>
<evidence type="ECO:0000313" key="3">
    <source>
        <dbReference type="Proteomes" id="UP000248889"/>
    </source>
</evidence>
<evidence type="ECO:0000256" key="1">
    <source>
        <dbReference type="SAM" id="MobiDB-lite"/>
    </source>
</evidence>
<reference evidence="2 3" key="1">
    <citation type="submission" date="2018-06" db="EMBL/GenBank/DDBJ databases">
        <title>Streptacidiphilus pinicola sp. nov., isolated from pine grove soil.</title>
        <authorList>
            <person name="Roh S.G."/>
            <person name="Park S."/>
            <person name="Kim M.-K."/>
            <person name="Yun B.-R."/>
            <person name="Park J."/>
            <person name="Kim M.J."/>
            <person name="Kim Y.S."/>
            <person name="Kim S.B."/>
        </authorList>
    </citation>
    <scope>NUCLEOTIDE SEQUENCE [LARGE SCALE GENOMIC DNA]</scope>
    <source>
        <strain evidence="2 3">MMS16-CNU450</strain>
    </source>
</reference>
<gene>
    <name evidence="2" type="ORF">DN069_20840</name>
</gene>
<feature type="region of interest" description="Disordered" evidence="1">
    <location>
        <begin position="19"/>
        <end position="75"/>
    </location>
</feature>
<sequence length="124" mass="13461">MGTGCCPCNGCWSSGPTRPSRCGWRRSAGGSSTTIASSNTAWVRTTSKDAPGADAPPRHARHRRPRLPHLAPAAPKSPDAGLTFYQVLDIIQDLLNCWTGICATCHRLLPMQRRHPVTTRSKQT</sequence>
<keyword evidence="3" id="KW-1185">Reference proteome</keyword>
<dbReference type="AlphaFoldDB" id="A0A2X0IJA0"/>
<protein>
    <submittedName>
        <fullName evidence="2">Uncharacterized protein</fullName>
    </submittedName>
</protein>
<name>A0A2X0IJA0_9ACTN</name>
<proteinExistence type="predicted"/>
<feature type="compositionally biased region" description="Basic residues" evidence="1">
    <location>
        <begin position="58"/>
        <end position="67"/>
    </location>
</feature>
<organism evidence="2 3">
    <name type="scientific">Streptacidiphilus pinicola</name>
    <dbReference type="NCBI Taxonomy" id="2219663"/>
    <lineage>
        <taxon>Bacteria</taxon>
        <taxon>Bacillati</taxon>
        <taxon>Actinomycetota</taxon>
        <taxon>Actinomycetes</taxon>
        <taxon>Kitasatosporales</taxon>
        <taxon>Streptomycetaceae</taxon>
        <taxon>Streptacidiphilus</taxon>
    </lineage>
</organism>
<comment type="caution">
    <text evidence="2">The sequence shown here is derived from an EMBL/GenBank/DDBJ whole genome shotgun (WGS) entry which is preliminary data.</text>
</comment>
<dbReference type="EMBL" id="QKYN01000081">
    <property type="protein sequence ID" value="RAG83703.1"/>
    <property type="molecule type" value="Genomic_DNA"/>
</dbReference>